<sequence>MESSCPGVAKCALAFLRRHCHCWALLGFSVCVSFPTRAIRGAPASLSAAAETVCPQAWNHKVHRHPNG</sequence>
<dbReference type="EMBL" id="OZ035829">
    <property type="protein sequence ID" value="CAL1611388.1"/>
    <property type="molecule type" value="Genomic_DNA"/>
</dbReference>
<protein>
    <recommendedName>
        <fullName evidence="3">Secreted protein</fullName>
    </recommendedName>
</protein>
<proteinExistence type="predicted"/>
<evidence type="ECO:0008006" key="3">
    <source>
        <dbReference type="Google" id="ProtNLM"/>
    </source>
</evidence>
<name>A0AAV2MDE1_KNICA</name>
<accession>A0AAV2MDE1</accession>
<evidence type="ECO:0000313" key="2">
    <source>
        <dbReference type="Proteomes" id="UP001497482"/>
    </source>
</evidence>
<gene>
    <name evidence="1" type="ORF">KC01_LOCUS37815</name>
</gene>
<keyword evidence="2" id="KW-1185">Reference proteome</keyword>
<evidence type="ECO:0000313" key="1">
    <source>
        <dbReference type="EMBL" id="CAL1611388.1"/>
    </source>
</evidence>
<organism evidence="1 2">
    <name type="scientific">Knipowitschia caucasica</name>
    <name type="common">Caucasian dwarf goby</name>
    <name type="synonym">Pomatoschistus caucasicus</name>
    <dbReference type="NCBI Taxonomy" id="637954"/>
    <lineage>
        <taxon>Eukaryota</taxon>
        <taxon>Metazoa</taxon>
        <taxon>Chordata</taxon>
        <taxon>Craniata</taxon>
        <taxon>Vertebrata</taxon>
        <taxon>Euteleostomi</taxon>
        <taxon>Actinopterygii</taxon>
        <taxon>Neopterygii</taxon>
        <taxon>Teleostei</taxon>
        <taxon>Neoteleostei</taxon>
        <taxon>Acanthomorphata</taxon>
        <taxon>Gobiaria</taxon>
        <taxon>Gobiiformes</taxon>
        <taxon>Gobioidei</taxon>
        <taxon>Gobiidae</taxon>
        <taxon>Gobiinae</taxon>
        <taxon>Knipowitschia</taxon>
    </lineage>
</organism>
<dbReference type="AlphaFoldDB" id="A0AAV2MDE1"/>
<reference evidence="1 2" key="1">
    <citation type="submission" date="2024-04" db="EMBL/GenBank/DDBJ databases">
        <authorList>
            <person name="Waldvogel A.-M."/>
            <person name="Schoenle A."/>
        </authorList>
    </citation>
    <scope>NUCLEOTIDE SEQUENCE [LARGE SCALE GENOMIC DNA]</scope>
</reference>
<dbReference type="Proteomes" id="UP001497482">
    <property type="component" value="Chromosome 7"/>
</dbReference>